<sequence>MIVMAGLLGHSAHANDTMAVLGAGGLSFTRTDQISMVEEDLYISPSKVEVNYLFRNMSDRNLSTIVAFPMPRIGGSSDFMAGVPDTEKDNFMDFTVEQDGHAIAPQLQQRALVQGIDFTEEVKRQGIPLMPLSEATTKAIAALSPDVIKDWQVKGLIVDVNASEEFGGEPQYVATWELDTVYFWETVFPADRDVKVKHTYKPSLGGTTAMVFVQNGQPTDTFEEYEEKYCIDDAFMKVATRLEKNQAANAGPYYFEQWLSYILTTGSNWFGAIEKFRLTVDKGSEKNYVSFCGEGLKKSGPTTFVMEATDFYPEKDLDILLLVPSSQ</sequence>
<dbReference type="EMBL" id="STGV01000003">
    <property type="protein sequence ID" value="THV23426.1"/>
    <property type="molecule type" value="Genomic_DNA"/>
</dbReference>
<evidence type="ECO:0000259" key="1">
    <source>
        <dbReference type="Pfam" id="PF14415"/>
    </source>
</evidence>
<gene>
    <name evidence="2" type="ORF">FAA97_11240</name>
</gene>
<organism evidence="2 3">
    <name type="scientific">Peteryoungia ipomoeae</name>
    <dbReference type="NCBI Taxonomy" id="1210932"/>
    <lineage>
        <taxon>Bacteria</taxon>
        <taxon>Pseudomonadati</taxon>
        <taxon>Pseudomonadota</taxon>
        <taxon>Alphaproteobacteria</taxon>
        <taxon>Hyphomicrobiales</taxon>
        <taxon>Rhizobiaceae</taxon>
        <taxon>Peteryoungia</taxon>
    </lineage>
</organism>
<dbReference type="Gene3D" id="2.60.40.3680">
    <property type="match status" value="2"/>
</dbReference>
<dbReference type="Pfam" id="PF14415">
    <property type="entry name" value="DUF4424"/>
    <property type="match status" value="1"/>
</dbReference>
<keyword evidence="3" id="KW-1185">Reference proteome</keyword>
<name>A0A4V4HMT7_9HYPH</name>
<dbReference type="Proteomes" id="UP000308828">
    <property type="component" value="Unassembled WGS sequence"/>
</dbReference>
<dbReference type="OrthoDB" id="7299818at2"/>
<reference evidence="2 3" key="1">
    <citation type="submission" date="2019-04" db="EMBL/GenBank/DDBJ databases">
        <title>Genome sequence of strain shin9-1.</title>
        <authorList>
            <person name="Gao J."/>
            <person name="Sun J."/>
        </authorList>
    </citation>
    <scope>NUCLEOTIDE SEQUENCE [LARGE SCALE GENOMIC DNA]</scope>
    <source>
        <strain evidence="3">shin9-1</strain>
    </source>
</reference>
<evidence type="ECO:0000313" key="3">
    <source>
        <dbReference type="Proteomes" id="UP000308828"/>
    </source>
</evidence>
<proteinExistence type="predicted"/>
<accession>A0A4V4HMT7</accession>
<dbReference type="AlphaFoldDB" id="A0A4V4HMT7"/>
<protein>
    <submittedName>
        <fullName evidence="2">DUF4424 domain-containing protein</fullName>
    </submittedName>
</protein>
<feature type="domain" description="DUF4424" evidence="1">
    <location>
        <begin position="14"/>
        <end position="320"/>
    </location>
</feature>
<dbReference type="InterPro" id="IPR025538">
    <property type="entry name" value="DUF4424"/>
</dbReference>
<comment type="caution">
    <text evidence="2">The sequence shown here is derived from an EMBL/GenBank/DDBJ whole genome shotgun (WGS) entry which is preliminary data.</text>
</comment>
<evidence type="ECO:0000313" key="2">
    <source>
        <dbReference type="EMBL" id="THV23426.1"/>
    </source>
</evidence>